<dbReference type="InParanoid" id="K7VAZ6"/>
<proteinExistence type="predicted"/>
<organism evidence="2">
    <name type="scientific">Zea mays</name>
    <name type="common">Maize</name>
    <dbReference type="NCBI Taxonomy" id="4577"/>
    <lineage>
        <taxon>Eukaryota</taxon>
        <taxon>Viridiplantae</taxon>
        <taxon>Streptophyta</taxon>
        <taxon>Embryophyta</taxon>
        <taxon>Tracheophyta</taxon>
        <taxon>Spermatophyta</taxon>
        <taxon>Magnoliopsida</taxon>
        <taxon>Liliopsida</taxon>
        <taxon>Poales</taxon>
        <taxon>Poaceae</taxon>
        <taxon>PACMAD clade</taxon>
        <taxon>Panicoideae</taxon>
        <taxon>Andropogonodae</taxon>
        <taxon>Andropogoneae</taxon>
        <taxon>Tripsacinae</taxon>
        <taxon>Zea</taxon>
    </lineage>
</organism>
<dbReference type="PaxDb" id="4577-AC217889.3_FGP002"/>
<protein>
    <submittedName>
        <fullName evidence="2">Uncharacterized protein</fullName>
    </submittedName>
</protein>
<dbReference type="EMBL" id="CM000785">
    <property type="protein sequence ID" value="AQL04780.1"/>
    <property type="molecule type" value="Genomic_DNA"/>
</dbReference>
<reference evidence="2" key="1">
    <citation type="submission" date="2015-12" db="EMBL/GenBank/DDBJ databases">
        <title>Update maize B73 reference genome by single molecule sequencing technologies.</title>
        <authorList>
            <consortium name="Maize Genome Sequencing Project"/>
            <person name="Ware D."/>
        </authorList>
    </citation>
    <scope>NUCLEOTIDE SEQUENCE</scope>
    <source>
        <tissue evidence="2">Seedling</tissue>
    </source>
</reference>
<dbReference type="eggNOG" id="ENOG502R5PY">
    <property type="taxonomic scope" value="Eukaryota"/>
</dbReference>
<sequence length="410" mass="45000">MTKILDLSFYFISSIFESQDKVQVDTAKGREGDDHRDGPEPHAGDVRDGEEGIERVHDAARLGGDVSDAPLCLWLPHTAGRRQLHDLRASRRRSRAVLRGVFLVDDVERGIPEAVHPRADPVQWRCLSGERDPLVRDGVLLRLLHDDDALVLGVRGGSAQRVGRVPVVHVRPSFPADGSVGVGVVALAPGRCRLRWLQRNVCHHSFQLLDGSTCRDDRFFSRTRSVEHEDLKDVVGLKPLRAVVGLPGGWFFSRSLWERDLTGSGMAWQLGGCVNDKGTAACGPMNTASASADEVVDSSGRHVHELYRLHLGAIVATTSCLLGPISDGHTGLLMSAKVQMRPFTSLVDTNYILDAIHGSRLLEVQPISDGHTGLLLSTKVQMRPFKSLVDINYILDDIHGSELLEVQVML</sequence>
<dbReference type="HOGENOM" id="CLU_671534_0_0_1"/>
<evidence type="ECO:0000313" key="2">
    <source>
        <dbReference type="EMBL" id="AQL04780.1"/>
    </source>
</evidence>
<accession>K7VAZ6</accession>
<evidence type="ECO:0000256" key="1">
    <source>
        <dbReference type="SAM" id="MobiDB-lite"/>
    </source>
</evidence>
<gene>
    <name evidence="2" type="ORF">ZEAMMB73_Zm00001d046639</name>
</gene>
<feature type="region of interest" description="Disordered" evidence="1">
    <location>
        <begin position="22"/>
        <end position="51"/>
    </location>
</feature>
<dbReference type="AlphaFoldDB" id="K7VAZ6"/>
<name>K7VAZ6_MAIZE</name>